<proteinExistence type="predicted"/>
<dbReference type="Pfam" id="PF13606">
    <property type="entry name" value="Ank_3"/>
    <property type="match status" value="1"/>
</dbReference>
<name>A0AAV4JR18_9GAST</name>
<feature type="non-terminal residue" evidence="1">
    <location>
        <position position="1"/>
    </location>
</feature>
<sequence>DMHECVKSGDIDSLEDCLDLPGADMNMTWFRENLLMTAIRYDQKEMAEFLLDNGVDHTYSTSIVVGQLTLLL</sequence>
<dbReference type="SUPFAM" id="SSF48403">
    <property type="entry name" value="Ankyrin repeat"/>
    <property type="match status" value="1"/>
</dbReference>
<evidence type="ECO:0000313" key="1">
    <source>
        <dbReference type="EMBL" id="GFS24751.1"/>
    </source>
</evidence>
<dbReference type="EMBL" id="BMAT01010353">
    <property type="protein sequence ID" value="GFS24751.1"/>
    <property type="molecule type" value="Genomic_DNA"/>
</dbReference>
<dbReference type="AlphaFoldDB" id="A0AAV4JR18"/>
<reference evidence="1 2" key="1">
    <citation type="journal article" date="2021" name="Elife">
        <title>Chloroplast acquisition without the gene transfer in kleptoplastic sea slugs, Plakobranchus ocellatus.</title>
        <authorList>
            <person name="Maeda T."/>
            <person name="Takahashi S."/>
            <person name="Yoshida T."/>
            <person name="Shimamura S."/>
            <person name="Takaki Y."/>
            <person name="Nagai Y."/>
            <person name="Toyoda A."/>
            <person name="Suzuki Y."/>
            <person name="Arimoto A."/>
            <person name="Ishii H."/>
            <person name="Satoh N."/>
            <person name="Nishiyama T."/>
            <person name="Hasebe M."/>
            <person name="Maruyama T."/>
            <person name="Minagawa J."/>
            <person name="Obokata J."/>
            <person name="Shigenobu S."/>
        </authorList>
    </citation>
    <scope>NUCLEOTIDE SEQUENCE [LARGE SCALE GENOMIC DNA]</scope>
</reference>
<comment type="caution">
    <text evidence="1">The sequence shown here is derived from an EMBL/GenBank/DDBJ whole genome shotgun (WGS) entry which is preliminary data.</text>
</comment>
<accession>A0AAV4JR18</accession>
<dbReference type="Proteomes" id="UP000762676">
    <property type="component" value="Unassembled WGS sequence"/>
</dbReference>
<gene>
    <name evidence="1" type="ORF">ElyMa_005165400</name>
</gene>
<dbReference type="InterPro" id="IPR036770">
    <property type="entry name" value="Ankyrin_rpt-contain_sf"/>
</dbReference>
<protein>
    <submittedName>
        <fullName evidence="1">Uncharacterized protein</fullName>
    </submittedName>
</protein>
<keyword evidence="2" id="KW-1185">Reference proteome</keyword>
<dbReference type="Gene3D" id="1.25.40.20">
    <property type="entry name" value="Ankyrin repeat-containing domain"/>
    <property type="match status" value="1"/>
</dbReference>
<dbReference type="InterPro" id="IPR002110">
    <property type="entry name" value="Ankyrin_rpt"/>
</dbReference>
<evidence type="ECO:0000313" key="2">
    <source>
        <dbReference type="Proteomes" id="UP000762676"/>
    </source>
</evidence>
<organism evidence="1 2">
    <name type="scientific">Elysia marginata</name>
    <dbReference type="NCBI Taxonomy" id="1093978"/>
    <lineage>
        <taxon>Eukaryota</taxon>
        <taxon>Metazoa</taxon>
        <taxon>Spiralia</taxon>
        <taxon>Lophotrochozoa</taxon>
        <taxon>Mollusca</taxon>
        <taxon>Gastropoda</taxon>
        <taxon>Heterobranchia</taxon>
        <taxon>Euthyneura</taxon>
        <taxon>Panpulmonata</taxon>
        <taxon>Sacoglossa</taxon>
        <taxon>Placobranchoidea</taxon>
        <taxon>Plakobranchidae</taxon>
        <taxon>Elysia</taxon>
    </lineage>
</organism>